<comment type="caution">
    <text evidence="11">The sequence shown here is derived from an EMBL/GenBank/DDBJ whole genome shotgun (WGS) entry which is preliminary data.</text>
</comment>
<accession>A0ABP5J892</accession>
<evidence type="ECO:0000256" key="8">
    <source>
        <dbReference type="ARBA" id="ARBA00023136"/>
    </source>
</evidence>
<feature type="transmembrane region" description="Helical" evidence="9">
    <location>
        <begin position="368"/>
        <end position="388"/>
    </location>
</feature>
<keyword evidence="3" id="KW-0813">Transport</keyword>
<evidence type="ECO:0000256" key="2">
    <source>
        <dbReference type="ARBA" id="ARBA00005551"/>
    </source>
</evidence>
<dbReference type="PANTHER" id="PTHR43562:SF1">
    <property type="entry name" value="NA(+)_H(+) ANTIPORTER YJBQ-RELATED"/>
    <property type="match status" value="1"/>
</dbReference>
<evidence type="ECO:0000256" key="5">
    <source>
        <dbReference type="ARBA" id="ARBA00022692"/>
    </source>
</evidence>
<feature type="transmembrane region" description="Helical" evidence="9">
    <location>
        <begin position="157"/>
        <end position="173"/>
    </location>
</feature>
<dbReference type="InterPro" id="IPR006153">
    <property type="entry name" value="Cation/H_exchanger_TM"/>
</dbReference>
<feature type="transmembrane region" description="Helical" evidence="9">
    <location>
        <begin position="36"/>
        <end position="55"/>
    </location>
</feature>
<keyword evidence="7" id="KW-0406">Ion transport</keyword>
<feature type="transmembrane region" description="Helical" evidence="9">
    <location>
        <begin position="120"/>
        <end position="137"/>
    </location>
</feature>
<evidence type="ECO:0000313" key="12">
    <source>
        <dbReference type="Proteomes" id="UP001500575"/>
    </source>
</evidence>
<comment type="subcellular location">
    <subcellularLocation>
        <location evidence="1">Membrane</location>
        <topology evidence="1">Multi-pass membrane protein</topology>
    </subcellularLocation>
</comment>
<feature type="transmembrane region" description="Helical" evidence="9">
    <location>
        <begin position="302"/>
        <end position="324"/>
    </location>
</feature>
<keyword evidence="6 9" id="KW-1133">Transmembrane helix</keyword>
<evidence type="ECO:0000313" key="11">
    <source>
        <dbReference type="EMBL" id="GAA2113056.1"/>
    </source>
</evidence>
<feature type="transmembrane region" description="Helical" evidence="9">
    <location>
        <begin position="227"/>
        <end position="258"/>
    </location>
</feature>
<dbReference type="EMBL" id="BAAAQQ010000001">
    <property type="protein sequence ID" value="GAA2113056.1"/>
    <property type="molecule type" value="Genomic_DNA"/>
</dbReference>
<dbReference type="Pfam" id="PF00999">
    <property type="entry name" value="Na_H_Exchanger"/>
    <property type="match status" value="1"/>
</dbReference>
<evidence type="ECO:0000256" key="7">
    <source>
        <dbReference type="ARBA" id="ARBA00023065"/>
    </source>
</evidence>
<dbReference type="InterPro" id="IPR038770">
    <property type="entry name" value="Na+/solute_symporter_sf"/>
</dbReference>
<feature type="transmembrane region" description="Helical" evidence="9">
    <location>
        <begin position="270"/>
        <end position="290"/>
    </location>
</feature>
<reference evidence="12" key="1">
    <citation type="journal article" date="2019" name="Int. J. Syst. Evol. Microbiol.">
        <title>The Global Catalogue of Microorganisms (GCM) 10K type strain sequencing project: providing services to taxonomists for standard genome sequencing and annotation.</title>
        <authorList>
            <consortium name="The Broad Institute Genomics Platform"/>
            <consortium name="The Broad Institute Genome Sequencing Center for Infectious Disease"/>
            <person name="Wu L."/>
            <person name="Ma J."/>
        </authorList>
    </citation>
    <scope>NUCLEOTIDE SEQUENCE [LARGE SCALE GENOMIC DNA]</scope>
    <source>
        <strain evidence="12">JCM 16021</strain>
    </source>
</reference>
<protein>
    <submittedName>
        <fullName evidence="11">Cation:proton antiporter</fullName>
    </submittedName>
</protein>
<comment type="similarity">
    <text evidence="2">Belongs to the monovalent cation:proton antiporter 2 (CPA2) transporter (TC 2.A.37) family.</text>
</comment>
<keyword evidence="8 9" id="KW-0472">Membrane</keyword>
<feature type="transmembrane region" description="Helical" evidence="9">
    <location>
        <begin position="336"/>
        <end position="356"/>
    </location>
</feature>
<organism evidence="11 12">
    <name type="scientific">Nocardioides bigeumensis</name>
    <dbReference type="NCBI Taxonomy" id="433657"/>
    <lineage>
        <taxon>Bacteria</taxon>
        <taxon>Bacillati</taxon>
        <taxon>Actinomycetota</taxon>
        <taxon>Actinomycetes</taxon>
        <taxon>Propionibacteriales</taxon>
        <taxon>Nocardioidaceae</taxon>
        <taxon>Nocardioides</taxon>
    </lineage>
</organism>
<name>A0ABP5J892_9ACTN</name>
<sequence>MVDVESAFTSLFWILLAAAVAPLVAALVPRRLVPEVVLLLALGVMIGPFVADLAGTETSVELLRELGLAMLFLLAGFEIEPSELSGRAGRVALGTWLTCLALAFGVVGLLAAAGQLVNEVAVAIALTSTALGTLLPILKDQSILGTPVGAAVLRHGAYGELGPIVAIAILLGTRGALKSLLVLAAFALVAVVLALAPLQLRRGTSRLGSLVRQGADTTGQTTVRMTMLMLVTLITVAEVFDLDIVLAAFAAGFILRLAVPEGNHHLEQKIEGIAFGLLVPVFFVTSGMAIDPDAITSHPGELALVVLLIIAIRGVPVFLASRLLRRPPLGSRESVAVGSFAATGLPIIVAVTSVSLDAGQMTSDNASLLVSAGALTVLICPLLATVVLRREPAPTSTPGLPG</sequence>
<feature type="transmembrane region" description="Helical" evidence="9">
    <location>
        <begin position="91"/>
        <end position="113"/>
    </location>
</feature>
<evidence type="ECO:0000256" key="1">
    <source>
        <dbReference type="ARBA" id="ARBA00004141"/>
    </source>
</evidence>
<keyword evidence="4" id="KW-0050">Antiport</keyword>
<keyword evidence="12" id="KW-1185">Reference proteome</keyword>
<keyword evidence="5 9" id="KW-0812">Transmembrane</keyword>
<gene>
    <name evidence="11" type="ORF">GCM10009843_00340</name>
</gene>
<dbReference type="Proteomes" id="UP001500575">
    <property type="component" value="Unassembled WGS sequence"/>
</dbReference>
<evidence type="ECO:0000256" key="9">
    <source>
        <dbReference type="SAM" id="Phobius"/>
    </source>
</evidence>
<evidence type="ECO:0000256" key="6">
    <source>
        <dbReference type="ARBA" id="ARBA00022989"/>
    </source>
</evidence>
<dbReference type="PANTHER" id="PTHR43562">
    <property type="entry name" value="NAPA-TYPE SODIUM/HYDROGEN ANTIPORTER"/>
    <property type="match status" value="1"/>
</dbReference>
<evidence type="ECO:0000259" key="10">
    <source>
        <dbReference type="Pfam" id="PF00999"/>
    </source>
</evidence>
<proteinExistence type="inferred from homology"/>
<evidence type="ECO:0000256" key="4">
    <source>
        <dbReference type="ARBA" id="ARBA00022449"/>
    </source>
</evidence>
<evidence type="ECO:0000256" key="3">
    <source>
        <dbReference type="ARBA" id="ARBA00022448"/>
    </source>
</evidence>
<feature type="transmembrane region" description="Helical" evidence="9">
    <location>
        <begin position="180"/>
        <end position="200"/>
    </location>
</feature>
<feature type="domain" description="Cation/H+ exchanger transmembrane" evidence="10">
    <location>
        <begin position="17"/>
        <end position="388"/>
    </location>
</feature>
<dbReference type="Gene3D" id="1.20.1530.20">
    <property type="match status" value="1"/>
</dbReference>